<dbReference type="OrthoDB" id="960745at2759"/>
<evidence type="ECO:0000313" key="3">
    <source>
        <dbReference type="Proteomes" id="UP000828251"/>
    </source>
</evidence>
<dbReference type="AlphaFoldDB" id="A0A9D4A3L5"/>
<dbReference type="Pfam" id="PF10536">
    <property type="entry name" value="PMD"/>
    <property type="match status" value="1"/>
</dbReference>
<reference evidence="2 3" key="1">
    <citation type="journal article" date="2021" name="Plant Biotechnol. J.">
        <title>Multi-omics assisted identification of the key and species-specific regulatory components of drought-tolerant mechanisms in Gossypium stocksii.</title>
        <authorList>
            <person name="Yu D."/>
            <person name="Ke L."/>
            <person name="Zhang D."/>
            <person name="Wu Y."/>
            <person name="Sun Y."/>
            <person name="Mei J."/>
            <person name="Sun J."/>
            <person name="Sun Y."/>
        </authorList>
    </citation>
    <scope>NUCLEOTIDE SEQUENCE [LARGE SCALE GENOMIC DNA]</scope>
    <source>
        <strain evidence="3">cv. E1</strain>
        <tissue evidence="2">Leaf</tissue>
    </source>
</reference>
<dbReference type="Proteomes" id="UP000828251">
    <property type="component" value="Unassembled WGS sequence"/>
</dbReference>
<dbReference type="InterPro" id="IPR019557">
    <property type="entry name" value="AminoTfrase-like_pln_mobile"/>
</dbReference>
<gene>
    <name evidence="2" type="ORF">J1N35_023126</name>
</gene>
<dbReference type="EMBL" id="JAIQCV010000007">
    <property type="protein sequence ID" value="KAH1083365.1"/>
    <property type="molecule type" value="Genomic_DNA"/>
</dbReference>
<dbReference type="GO" id="GO:0010073">
    <property type="term" value="P:meristem maintenance"/>
    <property type="evidence" value="ECO:0007669"/>
    <property type="project" value="InterPro"/>
</dbReference>
<name>A0A9D4A3L5_9ROSI</name>
<proteinExistence type="predicted"/>
<organism evidence="2 3">
    <name type="scientific">Gossypium stocksii</name>
    <dbReference type="NCBI Taxonomy" id="47602"/>
    <lineage>
        <taxon>Eukaryota</taxon>
        <taxon>Viridiplantae</taxon>
        <taxon>Streptophyta</taxon>
        <taxon>Embryophyta</taxon>
        <taxon>Tracheophyta</taxon>
        <taxon>Spermatophyta</taxon>
        <taxon>Magnoliopsida</taxon>
        <taxon>eudicotyledons</taxon>
        <taxon>Gunneridae</taxon>
        <taxon>Pentapetalae</taxon>
        <taxon>rosids</taxon>
        <taxon>malvids</taxon>
        <taxon>Malvales</taxon>
        <taxon>Malvaceae</taxon>
        <taxon>Malvoideae</taxon>
        <taxon>Gossypium</taxon>
    </lineage>
</organism>
<feature type="domain" description="Aminotransferase-like plant mobile" evidence="1">
    <location>
        <begin position="30"/>
        <end position="109"/>
    </location>
</feature>
<evidence type="ECO:0000313" key="2">
    <source>
        <dbReference type="EMBL" id="KAH1083365.1"/>
    </source>
</evidence>
<accession>A0A9D4A3L5</accession>
<dbReference type="InterPro" id="IPR044824">
    <property type="entry name" value="MAIN-like"/>
</dbReference>
<sequence length="122" mass="13916">MSSITVDRKLLEGSGYLARGHYRSRVQVGINVLIKRWRPETPTFHLPCKECTITLEVEQLQLGLLVDGSALTGSVQSADWRVVCYYLFGAILDNIYRGRIEMGWLRDTFPELGNDLTEVERI</sequence>
<keyword evidence="3" id="KW-1185">Reference proteome</keyword>
<comment type="caution">
    <text evidence="2">The sequence shown here is derived from an EMBL/GenBank/DDBJ whole genome shotgun (WGS) entry which is preliminary data.</text>
</comment>
<protein>
    <recommendedName>
        <fullName evidence="1">Aminotransferase-like plant mobile domain-containing protein</fullName>
    </recommendedName>
</protein>
<evidence type="ECO:0000259" key="1">
    <source>
        <dbReference type="Pfam" id="PF10536"/>
    </source>
</evidence>
<dbReference type="PANTHER" id="PTHR46033">
    <property type="entry name" value="PROTEIN MAIN-LIKE 2"/>
    <property type="match status" value="1"/>
</dbReference>
<dbReference type="PANTHER" id="PTHR46033:SF8">
    <property type="entry name" value="PROTEIN MAINTENANCE OF MERISTEMS-LIKE"/>
    <property type="match status" value="1"/>
</dbReference>